<gene>
    <name evidence="1" type="ORF">BAUR920_03104</name>
</gene>
<sequence length="67" mass="7577">MNAQKDTVVTNVWWTGLGIHPRRNGGAFEPLLAEFVDWLSAQGYALTTTHNIVRAALRLGEWMNRSH</sequence>
<organism evidence="1 2">
    <name type="scientific">Brevibacterium aurantiacum</name>
    <dbReference type="NCBI Taxonomy" id="273384"/>
    <lineage>
        <taxon>Bacteria</taxon>
        <taxon>Bacillati</taxon>
        <taxon>Actinomycetota</taxon>
        <taxon>Actinomycetes</taxon>
        <taxon>Micrococcales</taxon>
        <taxon>Brevibacteriaceae</taxon>
        <taxon>Brevibacterium</taxon>
    </lineage>
</organism>
<evidence type="ECO:0000313" key="2">
    <source>
        <dbReference type="Proteomes" id="UP000234289"/>
    </source>
</evidence>
<proteinExistence type="predicted"/>
<accession>A0A2H1KFW4</accession>
<evidence type="ECO:0000313" key="1">
    <source>
        <dbReference type="EMBL" id="SMX98062.1"/>
    </source>
</evidence>
<dbReference type="Proteomes" id="UP000234289">
    <property type="component" value="Unassembled WGS sequence"/>
</dbReference>
<protein>
    <recommendedName>
        <fullName evidence="3">Integrase</fullName>
    </recommendedName>
</protein>
<name>A0A2H1KFW4_BREAU</name>
<dbReference type="EMBL" id="FXZG01000023">
    <property type="protein sequence ID" value="SMX98062.1"/>
    <property type="molecule type" value="Genomic_DNA"/>
</dbReference>
<evidence type="ECO:0008006" key="3">
    <source>
        <dbReference type="Google" id="ProtNLM"/>
    </source>
</evidence>
<dbReference type="AlphaFoldDB" id="A0A2H1KFW4"/>
<reference evidence="2" key="1">
    <citation type="submission" date="2017-03" db="EMBL/GenBank/DDBJ databases">
        <authorList>
            <person name="Monnet C."/>
        </authorList>
    </citation>
    <scope>NUCLEOTIDE SEQUENCE [LARGE SCALE GENOMIC DNA]</scope>
    <source>
        <strain evidence="2">CNRZ 920</strain>
    </source>
</reference>